<reference evidence="2 3" key="1">
    <citation type="journal article" date="2015" name="Nature">
        <title>rRNA introns, odd ribosomes, and small enigmatic genomes across a large radiation of phyla.</title>
        <authorList>
            <person name="Brown C.T."/>
            <person name="Hug L.A."/>
            <person name="Thomas B.C."/>
            <person name="Sharon I."/>
            <person name="Castelle C.J."/>
            <person name="Singh A."/>
            <person name="Wilkins M.J."/>
            <person name="Williams K.H."/>
            <person name="Banfield J.F."/>
        </authorList>
    </citation>
    <scope>NUCLEOTIDE SEQUENCE [LARGE SCALE GENOMIC DNA]</scope>
</reference>
<organism evidence="2 3">
    <name type="scientific">Candidatus Yanofskybacteria bacterium GW2011_GWC2_41_9</name>
    <dbReference type="NCBI Taxonomy" id="1619029"/>
    <lineage>
        <taxon>Bacteria</taxon>
        <taxon>Candidatus Yanofskyibacteriota</taxon>
    </lineage>
</organism>
<proteinExistence type="predicted"/>
<evidence type="ECO:0000313" key="3">
    <source>
        <dbReference type="Proteomes" id="UP000033859"/>
    </source>
</evidence>
<accession>A0A0G0XSU4</accession>
<evidence type="ECO:0000313" key="2">
    <source>
        <dbReference type="EMBL" id="KKS27784.1"/>
    </source>
</evidence>
<keyword evidence="1" id="KW-0175">Coiled coil</keyword>
<feature type="coiled-coil region" evidence="1">
    <location>
        <begin position="24"/>
        <end position="51"/>
    </location>
</feature>
<dbReference type="EMBL" id="LCCE01000001">
    <property type="protein sequence ID" value="KKS27784.1"/>
    <property type="molecule type" value="Genomic_DNA"/>
</dbReference>
<dbReference type="Proteomes" id="UP000033859">
    <property type="component" value="Unassembled WGS sequence"/>
</dbReference>
<gene>
    <name evidence="2" type="ORF">UU84_C0001G0016</name>
</gene>
<evidence type="ECO:0000256" key="1">
    <source>
        <dbReference type="SAM" id="Coils"/>
    </source>
</evidence>
<dbReference type="AlphaFoldDB" id="A0A0G0XSU4"/>
<comment type="caution">
    <text evidence="2">The sequence shown here is derived from an EMBL/GenBank/DDBJ whole genome shotgun (WGS) entry which is preliminary data.</text>
</comment>
<name>A0A0G0XSU4_9BACT</name>
<protein>
    <submittedName>
        <fullName evidence="2">Uncharacterized protein</fullName>
    </submittedName>
</protein>
<sequence length="163" mass="19084">MSKRKMVLVCLALCFSWIVLLVALFKLKNYVKSAEQEIEMLDRKATIIEKVIFPETMPIPSATNPLERIYDRLKLGMEREKALAIVEEEYPLQNNKNHYSWERNAGGEYVWRWKWEKEIDQDITESAKLTITFTREGDCIMCKVANAVYEYANDAVTVRQGLR</sequence>